<name>A0AAP9Y5A4_BURGL</name>
<dbReference type="GeneID" id="45697909"/>
<protein>
    <submittedName>
        <fullName evidence="6">Glycosyltransferase</fullName>
    </submittedName>
</protein>
<dbReference type="Gene3D" id="3.90.550.10">
    <property type="entry name" value="Spore Coat Polysaccharide Biosynthesis Protein SpsA, Chain A"/>
    <property type="match status" value="1"/>
</dbReference>
<feature type="domain" description="Glycosyltransferase 2-like" evidence="5">
    <location>
        <begin position="40"/>
        <end position="164"/>
    </location>
</feature>
<keyword evidence="4" id="KW-0812">Transmembrane</keyword>
<dbReference type="InterPro" id="IPR029044">
    <property type="entry name" value="Nucleotide-diphossugar_trans"/>
</dbReference>
<dbReference type="CDD" id="cd00761">
    <property type="entry name" value="Glyco_tranf_GTA_type"/>
    <property type="match status" value="1"/>
</dbReference>
<feature type="transmembrane region" description="Helical" evidence="4">
    <location>
        <begin position="276"/>
        <end position="309"/>
    </location>
</feature>
<comment type="similarity">
    <text evidence="1">Belongs to the glycosyltransferase 2 family.</text>
</comment>
<keyword evidence="4" id="KW-1133">Transmembrane helix</keyword>
<keyword evidence="3" id="KW-0808">Transferase</keyword>
<gene>
    <name evidence="6" type="ORF">I6H06_15350</name>
</gene>
<proteinExistence type="inferred from homology"/>
<accession>A0AAP9Y5A4</accession>
<organism evidence="6 7">
    <name type="scientific">Burkholderia glumae</name>
    <name type="common">Pseudomonas glumae</name>
    <dbReference type="NCBI Taxonomy" id="337"/>
    <lineage>
        <taxon>Bacteria</taxon>
        <taxon>Pseudomonadati</taxon>
        <taxon>Pseudomonadota</taxon>
        <taxon>Betaproteobacteria</taxon>
        <taxon>Burkholderiales</taxon>
        <taxon>Burkholderiaceae</taxon>
        <taxon>Burkholderia</taxon>
    </lineage>
</organism>
<dbReference type="InterPro" id="IPR001173">
    <property type="entry name" value="Glyco_trans_2-like"/>
</dbReference>
<dbReference type="PANTHER" id="PTHR43179:SF12">
    <property type="entry name" value="GALACTOFURANOSYLTRANSFERASE GLFT2"/>
    <property type="match status" value="1"/>
</dbReference>
<feature type="transmembrane region" description="Helical" evidence="4">
    <location>
        <begin position="329"/>
        <end position="349"/>
    </location>
</feature>
<dbReference type="EMBL" id="CP065601">
    <property type="protein sequence ID" value="QPQ93602.1"/>
    <property type="molecule type" value="Genomic_DNA"/>
</dbReference>
<dbReference type="AlphaFoldDB" id="A0AAP9Y5A4"/>
<dbReference type="RefSeq" id="WP_080763606.1">
    <property type="nucleotide sequence ID" value="NZ_CP021074.1"/>
</dbReference>
<evidence type="ECO:0000259" key="5">
    <source>
        <dbReference type="Pfam" id="PF00535"/>
    </source>
</evidence>
<evidence type="ECO:0000256" key="1">
    <source>
        <dbReference type="ARBA" id="ARBA00006739"/>
    </source>
</evidence>
<evidence type="ECO:0000256" key="4">
    <source>
        <dbReference type="SAM" id="Phobius"/>
    </source>
</evidence>
<sequence length="359" mass="38255">MSTSAFDRFEAGPVTDRGHRVDARAAGDAAQVPPAGLDVSVVVPTYGRPDLLATCLAALCAQDFAAGRYEIIVCDDGPDAATHACVAHAAAQHAARGLAVRYLPVTRTQGPAGARNAGWQAARAPLVAFTDDDTRPDRGWLAAGAAALRHGAAAAAGTIVVPLPARPTDYEADASGLARAEFATANVFVARCFLAATGGFDERFTAAWREDSDLQFSLLRAGGEIVRAPDAVVVHPVRPARWGVSIAQQRKSQFDALLYRKHPVLYRARIGARPPLHYYAILAAALAAGGAALAGAAAAALALLALWFALTARFCLMRLRGRDRSWRHIAEMAWTSVPIPFLSVYWRLYGAVRFKVFFL</sequence>
<dbReference type="Pfam" id="PF00535">
    <property type="entry name" value="Glycos_transf_2"/>
    <property type="match status" value="1"/>
</dbReference>
<dbReference type="PANTHER" id="PTHR43179">
    <property type="entry name" value="RHAMNOSYLTRANSFERASE WBBL"/>
    <property type="match status" value="1"/>
</dbReference>
<evidence type="ECO:0000313" key="7">
    <source>
        <dbReference type="Proteomes" id="UP000594892"/>
    </source>
</evidence>
<dbReference type="GO" id="GO:0016757">
    <property type="term" value="F:glycosyltransferase activity"/>
    <property type="evidence" value="ECO:0007669"/>
    <property type="project" value="UniProtKB-KW"/>
</dbReference>
<evidence type="ECO:0000313" key="6">
    <source>
        <dbReference type="EMBL" id="QPQ93602.1"/>
    </source>
</evidence>
<dbReference type="Proteomes" id="UP000594892">
    <property type="component" value="Chromosome 2"/>
</dbReference>
<reference evidence="6 7" key="1">
    <citation type="submission" date="2020-12" db="EMBL/GenBank/DDBJ databases">
        <title>FDA dAtabase for Regulatory Grade micrObial Sequences (FDA-ARGOS): Supporting development and validation of Infectious Disease Dx tests.</title>
        <authorList>
            <person name="Minogue T."/>
            <person name="Wolcott M."/>
            <person name="Wasieloski L."/>
            <person name="Aguilar W."/>
            <person name="Moore D."/>
            <person name="Jaissle J."/>
            <person name="Tallon L."/>
            <person name="Sadzewicz L."/>
            <person name="Zhao X."/>
            <person name="Boylan J."/>
            <person name="Ott S."/>
            <person name="Bowen H."/>
            <person name="Vavikolanu K."/>
            <person name="Mehta A."/>
            <person name="Aluvathingal J."/>
            <person name="Nadendla S."/>
            <person name="Yan Y."/>
            <person name="Sichtig H."/>
        </authorList>
    </citation>
    <scope>NUCLEOTIDE SEQUENCE [LARGE SCALE GENOMIC DNA]</scope>
    <source>
        <strain evidence="6 7">FDAARGOS_949</strain>
    </source>
</reference>
<evidence type="ECO:0000256" key="3">
    <source>
        <dbReference type="ARBA" id="ARBA00022679"/>
    </source>
</evidence>
<keyword evidence="4" id="KW-0472">Membrane</keyword>
<dbReference type="SUPFAM" id="SSF53448">
    <property type="entry name" value="Nucleotide-diphospho-sugar transferases"/>
    <property type="match status" value="1"/>
</dbReference>
<keyword evidence="2" id="KW-0328">Glycosyltransferase</keyword>
<evidence type="ECO:0000256" key="2">
    <source>
        <dbReference type="ARBA" id="ARBA00022676"/>
    </source>
</evidence>